<sequence length="597" mass="65231">MTTTIEPDNNTTPDPTDADTVTASSSAAQEFPVAEALYRDPKDLVLDDNVRENFTLSDFPDVVASIRANGVKTAIKAYREPDGRLLVFEGQIRLLIALEVGCPSVPVWVEPAPDLTAKDRKVARIIEQINANDHRVPLTDGDRGAGIADMLDLGVSVTRISKALAIPDLDKIRKAGKVGHSRTARSMLDDNQLDLDQAEILAEFDTVGDTAAVQQLQHAPRTTFLYQAHQIRQEREEDRARFAASLPYATSGFAVAIMEPETLGPDAPYLPAEDLVTSGGEAITPELLHENPAGWVVYLETEPDAVLVETATGTVVDPGRVDWTTKNHPESTAAEGLLHADAFERRHPWAPHYYLPANLLDIGEYQRPPIEPPTSVDIDQSEPFEVENDETATDSDSFAPRKSLAVDADDVAEVEDEAARAEREAHVAELQARAEQRRAELEAAAREAKRLQDRHDALTKNFASATGARVDFVRKFAGRTTAPTSAQRFLLETSGVHLIGPDDYKATQNALDWLNVSGWRAGLAETAAKARPGRCTVMLLTLVFAAHEARISKDGWGHKDLITAHYLHYLAELGHNLMPVEQAAAGDVDPNTLDPDD</sequence>
<feature type="coiled-coil region" evidence="1">
    <location>
        <begin position="404"/>
        <end position="461"/>
    </location>
</feature>
<dbReference type="InterPro" id="IPR036086">
    <property type="entry name" value="ParB/Sulfiredoxin_sf"/>
</dbReference>
<dbReference type="EMBL" id="JBIAQY010000004">
    <property type="protein sequence ID" value="MFF3569211.1"/>
    <property type="molecule type" value="Genomic_DNA"/>
</dbReference>
<accession>A0ABW6S225</accession>
<name>A0ABW6S225_9NOCA</name>
<evidence type="ECO:0000256" key="2">
    <source>
        <dbReference type="SAM" id="MobiDB-lite"/>
    </source>
</evidence>
<dbReference type="InterPro" id="IPR003115">
    <property type="entry name" value="ParB_N"/>
</dbReference>
<organism evidence="4 5">
    <name type="scientific">Nocardia jiangxiensis</name>
    <dbReference type="NCBI Taxonomy" id="282685"/>
    <lineage>
        <taxon>Bacteria</taxon>
        <taxon>Bacillati</taxon>
        <taxon>Actinomycetota</taxon>
        <taxon>Actinomycetes</taxon>
        <taxon>Mycobacteriales</taxon>
        <taxon>Nocardiaceae</taxon>
        <taxon>Nocardia</taxon>
    </lineage>
</organism>
<feature type="domain" description="ParB-like N-terminal" evidence="3">
    <location>
        <begin position="37"/>
        <end position="129"/>
    </location>
</feature>
<feature type="region of interest" description="Disordered" evidence="2">
    <location>
        <begin position="1"/>
        <end position="27"/>
    </location>
</feature>
<evidence type="ECO:0000256" key="1">
    <source>
        <dbReference type="SAM" id="Coils"/>
    </source>
</evidence>
<comment type="caution">
    <text evidence="4">The sequence shown here is derived from an EMBL/GenBank/DDBJ whole genome shotgun (WGS) entry which is preliminary data.</text>
</comment>
<dbReference type="SMART" id="SM00470">
    <property type="entry name" value="ParB"/>
    <property type="match status" value="1"/>
</dbReference>
<dbReference type="RefSeq" id="WP_387403979.1">
    <property type="nucleotide sequence ID" value="NZ_JBIAQY010000004.1"/>
</dbReference>
<reference evidence="4 5" key="1">
    <citation type="submission" date="2024-10" db="EMBL/GenBank/DDBJ databases">
        <title>The Natural Products Discovery Center: Release of the First 8490 Sequenced Strains for Exploring Actinobacteria Biosynthetic Diversity.</title>
        <authorList>
            <person name="Kalkreuter E."/>
            <person name="Kautsar S.A."/>
            <person name="Yang D."/>
            <person name="Bader C.D."/>
            <person name="Teijaro C.N."/>
            <person name="Fluegel L."/>
            <person name="Davis C.M."/>
            <person name="Simpson J.R."/>
            <person name="Lauterbach L."/>
            <person name="Steele A.D."/>
            <person name="Gui C."/>
            <person name="Meng S."/>
            <person name="Li G."/>
            <person name="Viehrig K."/>
            <person name="Ye F."/>
            <person name="Su P."/>
            <person name="Kiefer A.F."/>
            <person name="Nichols A."/>
            <person name="Cepeda A.J."/>
            <person name="Yan W."/>
            <person name="Fan B."/>
            <person name="Jiang Y."/>
            <person name="Adhikari A."/>
            <person name="Zheng C.-J."/>
            <person name="Schuster L."/>
            <person name="Cowan T.M."/>
            <person name="Smanski M.J."/>
            <person name="Chevrette M.G."/>
            <person name="De Carvalho L.P.S."/>
            <person name="Shen B."/>
        </authorList>
    </citation>
    <scope>NUCLEOTIDE SEQUENCE [LARGE SCALE GENOMIC DNA]</scope>
    <source>
        <strain evidence="4 5">NPDC002593</strain>
    </source>
</reference>
<evidence type="ECO:0000313" key="4">
    <source>
        <dbReference type="EMBL" id="MFF3569211.1"/>
    </source>
</evidence>
<evidence type="ECO:0000313" key="5">
    <source>
        <dbReference type="Proteomes" id="UP001601992"/>
    </source>
</evidence>
<keyword evidence="5" id="KW-1185">Reference proteome</keyword>
<dbReference type="SUPFAM" id="SSF110849">
    <property type="entry name" value="ParB/Sulfiredoxin"/>
    <property type="match status" value="1"/>
</dbReference>
<protein>
    <submittedName>
        <fullName evidence="4">ParB/RepB/Spo0J family partition protein</fullName>
    </submittedName>
</protein>
<proteinExistence type="predicted"/>
<gene>
    <name evidence="4" type="ORF">ACFYXQ_15675</name>
</gene>
<keyword evidence="1" id="KW-0175">Coiled coil</keyword>
<evidence type="ECO:0000259" key="3">
    <source>
        <dbReference type="SMART" id="SM00470"/>
    </source>
</evidence>
<dbReference type="Proteomes" id="UP001601992">
    <property type="component" value="Unassembled WGS sequence"/>
</dbReference>